<dbReference type="Pfam" id="PF25917">
    <property type="entry name" value="BSH_RND"/>
    <property type="match status" value="1"/>
</dbReference>
<dbReference type="InterPro" id="IPR058625">
    <property type="entry name" value="MdtA-like_BSH"/>
</dbReference>
<evidence type="ECO:0000256" key="2">
    <source>
        <dbReference type="SAM" id="Coils"/>
    </source>
</evidence>
<feature type="coiled-coil region" evidence="2">
    <location>
        <begin position="121"/>
        <end position="179"/>
    </location>
</feature>
<dbReference type="GO" id="GO:1990281">
    <property type="term" value="C:efflux pump complex"/>
    <property type="evidence" value="ECO:0007669"/>
    <property type="project" value="TreeGrafter"/>
</dbReference>
<keyword evidence="3" id="KW-0472">Membrane</keyword>
<keyword evidence="9" id="KW-1185">Reference proteome</keyword>
<organism evidence="8 9">
    <name type="scientific">Marisediminitalea aggregata</name>
    <dbReference type="NCBI Taxonomy" id="634436"/>
    <lineage>
        <taxon>Bacteria</taxon>
        <taxon>Pseudomonadati</taxon>
        <taxon>Pseudomonadota</taxon>
        <taxon>Gammaproteobacteria</taxon>
        <taxon>Alteromonadales</taxon>
        <taxon>Alteromonadaceae</taxon>
        <taxon>Marisediminitalea</taxon>
    </lineage>
</organism>
<dbReference type="Pfam" id="PF25989">
    <property type="entry name" value="YknX_C"/>
    <property type="match status" value="1"/>
</dbReference>
<keyword evidence="3" id="KW-1133">Transmembrane helix</keyword>
<comment type="similarity">
    <text evidence="1">Belongs to the membrane fusion protein (MFP) (TC 8.A.1) family.</text>
</comment>
<dbReference type="InterPro" id="IPR058792">
    <property type="entry name" value="Beta-barrel_RND_2"/>
</dbReference>
<dbReference type="InterPro" id="IPR058624">
    <property type="entry name" value="MdtA-like_HH"/>
</dbReference>
<evidence type="ECO:0000313" key="8">
    <source>
        <dbReference type="EMBL" id="SHG19940.1"/>
    </source>
</evidence>
<dbReference type="GO" id="GO:0015562">
    <property type="term" value="F:efflux transmembrane transporter activity"/>
    <property type="evidence" value="ECO:0007669"/>
    <property type="project" value="TreeGrafter"/>
</dbReference>
<protein>
    <submittedName>
        <fullName evidence="8">Membrane fusion protein, multidrug efflux system</fullName>
    </submittedName>
</protein>
<dbReference type="PANTHER" id="PTHR30469">
    <property type="entry name" value="MULTIDRUG RESISTANCE PROTEIN MDTA"/>
    <property type="match status" value="1"/>
</dbReference>
<feature type="domain" description="Multidrug resistance protein MdtA-like barrel-sandwich hybrid" evidence="5">
    <location>
        <begin position="81"/>
        <end position="201"/>
    </location>
</feature>
<name>A0A1M5HVG9_9ALTE</name>
<accession>A0A1M5HVG9</accession>
<evidence type="ECO:0000313" key="9">
    <source>
        <dbReference type="Proteomes" id="UP000184520"/>
    </source>
</evidence>
<sequence>MATCQRGCSITGFIMAMGKKLSPLLFGVVLMIGLLAFLNWPEDNVAQAVAQRATPVKVFTVEHRLFPVTIDALGTANANESVTLTAQVTDTVTQVKFDDGDTVEQGQLLVQLNDTEEVARVAQLQVSLDEAKRQLTRIKNLAKTSAASQQLLDEQQALVKSLEAQIAVANAQLADLQIRAPFSGKLGIRQVSVGSLVRPADEITTLDDISIIKVDFNVAENHLASMAVGQKVTATSVAYPGREFMGEITAIDSRIDPVTRSILARAMINNASADLRPGMLMSVTIEKQVLDTLVVPEEALVPNGDKQFVYVVGEDNLVAEREILIGERRPGWVQVVSGLASGEHIITEGTLRVRDGSLVKVLNQPTQES</sequence>
<dbReference type="STRING" id="634436.SAMN05216361_1640"/>
<feature type="domain" description="YknX-like C-terminal permuted SH3-like" evidence="7">
    <location>
        <begin position="293"/>
        <end position="361"/>
    </location>
</feature>
<dbReference type="InterPro" id="IPR006143">
    <property type="entry name" value="RND_pump_MFP"/>
</dbReference>
<feature type="domain" description="CusB-like beta-barrel" evidence="6">
    <location>
        <begin position="214"/>
        <end position="287"/>
    </location>
</feature>
<dbReference type="NCBIfam" id="TIGR01730">
    <property type="entry name" value="RND_mfp"/>
    <property type="match status" value="1"/>
</dbReference>
<evidence type="ECO:0000256" key="3">
    <source>
        <dbReference type="SAM" id="Phobius"/>
    </source>
</evidence>
<keyword evidence="2" id="KW-0175">Coiled coil</keyword>
<evidence type="ECO:0000259" key="5">
    <source>
        <dbReference type="Pfam" id="PF25917"/>
    </source>
</evidence>
<dbReference type="Proteomes" id="UP000184520">
    <property type="component" value="Unassembled WGS sequence"/>
</dbReference>
<evidence type="ECO:0000259" key="7">
    <source>
        <dbReference type="Pfam" id="PF25989"/>
    </source>
</evidence>
<evidence type="ECO:0000259" key="4">
    <source>
        <dbReference type="Pfam" id="PF25876"/>
    </source>
</evidence>
<evidence type="ECO:0000259" key="6">
    <source>
        <dbReference type="Pfam" id="PF25954"/>
    </source>
</evidence>
<dbReference type="Gene3D" id="2.40.420.20">
    <property type="match status" value="1"/>
</dbReference>
<dbReference type="SUPFAM" id="SSF111369">
    <property type="entry name" value="HlyD-like secretion proteins"/>
    <property type="match status" value="1"/>
</dbReference>
<dbReference type="Gene3D" id="2.40.30.170">
    <property type="match status" value="1"/>
</dbReference>
<dbReference type="Pfam" id="PF25876">
    <property type="entry name" value="HH_MFP_RND"/>
    <property type="match status" value="1"/>
</dbReference>
<dbReference type="Pfam" id="PF25954">
    <property type="entry name" value="Beta-barrel_RND_2"/>
    <property type="match status" value="1"/>
</dbReference>
<keyword evidence="3" id="KW-0812">Transmembrane</keyword>
<proteinExistence type="inferred from homology"/>
<dbReference type="AlphaFoldDB" id="A0A1M5HVG9"/>
<evidence type="ECO:0000256" key="1">
    <source>
        <dbReference type="ARBA" id="ARBA00009477"/>
    </source>
</evidence>
<dbReference type="Gene3D" id="1.10.287.470">
    <property type="entry name" value="Helix hairpin bin"/>
    <property type="match status" value="1"/>
</dbReference>
<gene>
    <name evidence="8" type="ORF">SAMN05216361_1640</name>
</gene>
<reference evidence="9" key="1">
    <citation type="submission" date="2016-11" db="EMBL/GenBank/DDBJ databases">
        <authorList>
            <person name="Varghese N."/>
            <person name="Submissions S."/>
        </authorList>
    </citation>
    <scope>NUCLEOTIDE SEQUENCE [LARGE SCALE GENOMIC DNA]</scope>
    <source>
        <strain evidence="9">CGMCC 1.8995</strain>
    </source>
</reference>
<feature type="transmembrane region" description="Helical" evidence="3">
    <location>
        <begin position="21"/>
        <end position="40"/>
    </location>
</feature>
<dbReference type="EMBL" id="FQWD01000002">
    <property type="protein sequence ID" value="SHG19940.1"/>
    <property type="molecule type" value="Genomic_DNA"/>
</dbReference>
<dbReference type="InterPro" id="IPR058637">
    <property type="entry name" value="YknX-like_C"/>
</dbReference>
<feature type="domain" description="Multidrug resistance protein MdtA-like alpha-helical hairpin" evidence="4">
    <location>
        <begin position="119"/>
        <end position="177"/>
    </location>
</feature>
<dbReference type="Gene3D" id="2.40.50.100">
    <property type="match status" value="1"/>
</dbReference>
<dbReference type="FunFam" id="2.40.30.170:FF:000010">
    <property type="entry name" value="Efflux RND transporter periplasmic adaptor subunit"/>
    <property type="match status" value="1"/>
</dbReference>
<dbReference type="PANTHER" id="PTHR30469:SF16">
    <property type="entry name" value="HAE1 FAMILY EFFLUX PUMP MFP COMPONENT"/>
    <property type="match status" value="1"/>
</dbReference>